<accession>A0ABD5DE38</accession>
<evidence type="ECO:0008006" key="2">
    <source>
        <dbReference type="Google" id="ProtNLM"/>
    </source>
</evidence>
<protein>
    <recommendedName>
        <fullName evidence="2">Phage tail protein</fullName>
    </recommendedName>
</protein>
<dbReference type="EMBL" id="VMBB01000257">
    <property type="protein sequence ID" value="MDR8262978.1"/>
    <property type="molecule type" value="Genomic_DNA"/>
</dbReference>
<sequence>SVTGILKDIEVTDTRSTNQPPSWYWSNYPKRIVREFKQASTIGLSGMGTYVSLETYVYYSDATGGPIIQIARGTDSKLTAERRSTSTSTWGTWKQDIKAISDGLANKAEASALSSLDSKVSVIDGKVSTQASS</sequence>
<dbReference type="AlphaFoldDB" id="A0ABD5DE38"/>
<proteinExistence type="predicted"/>
<evidence type="ECO:0000313" key="1">
    <source>
        <dbReference type="EMBL" id="MDR8262978.1"/>
    </source>
</evidence>
<comment type="caution">
    <text evidence="1">The sequence shown here is derived from an EMBL/GenBank/DDBJ whole genome shotgun (WGS) entry which is preliminary data.</text>
</comment>
<feature type="non-terminal residue" evidence="1">
    <location>
        <position position="1"/>
    </location>
</feature>
<reference evidence="1" key="1">
    <citation type="submission" date="2019-07" db="EMBL/GenBank/DDBJ databases">
        <title>Biological characteristics of mucoid Acinetobacter baumannii from a general hospital in China.</title>
        <authorList>
            <person name="Hua X."/>
            <person name="Yu Y."/>
        </authorList>
    </citation>
    <scope>NUCLEOTIDE SEQUENCE [LARGE SCALE GENOMIC DNA]</scope>
    <source>
        <strain evidence="1">N41</strain>
    </source>
</reference>
<feature type="non-terminal residue" evidence="1">
    <location>
        <position position="133"/>
    </location>
</feature>
<organism evidence="1">
    <name type="scientific">Acinetobacter baumannii</name>
    <dbReference type="NCBI Taxonomy" id="470"/>
    <lineage>
        <taxon>Bacteria</taxon>
        <taxon>Pseudomonadati</taxon>
        <taxon>Pseudomonadota</taxon>
        <taxon>Gammaproteobacteria</taxon>
        <taxon>Moraxellales</taxon>
        <taxon>Moraxellaceae</taxon>
        <taxon>Acinetobacter</taxon>
        <taxon>Acinetobacter calcoaceticus/baumannii complex</taxon>
    </lineage>
</organism>
<name>A0ABD5DE38_ACIBA</name>
<gene>
    <name evidence="1" type="ORF">FPK87_21380</name>
</gene>